<proteinExistence type="predicted"/>
<dbReference type="InParanoid" id="D1Z087"/>
<sequence>MGSGDKPAGGRQDDTAVPAWKRTAGKTSHCPTFIVFLVILLLLVGLTIAVLYMFGASALLQYQDHQRGYAIGGMPASPTIVVAPNVPPNMTIKEKMKETVPIVGMWQSAKAYENGYWQNTTNYNLTIYNDNTFIINDRAANTYIIGKWQQNTIGDYSIVEPGRMGPNKILGGFYGIQFQYNDYGYGNSPDLELVDYERIYYSGIFYDLKR</sequence>
<dbReference type="EMBL" id="AP011532">
    <property type="protein sequence ID" value="BAI62109.1"/>
    <property type="molecule type" value="Genomic_DNA"/>
</dbReference>
<reference evidence="3" key="3">
    <citation type="journal article" date="2011" name="PLoS ONE">
        <title>Genome sequence of a mesophilic hydrogenotrophic methanogen Methanocella paludicola, the first cultivated representative of the order Methanocellales.</title>
        <authorList>
            <person name="Sakai S."/>
            <person name="Takaki Y."/>
            <person name="Shimamura S."/>
            <person name="Sekine M."/>
            <person name="Tajima T."/>
            <person name="Kosugi H."/>
            <person name="Ichikawa N."/>
            <person name="Tasumi E."/>
            <person name="Hiraki A.T."/>
            <person name="Shimizu A."/>
            <person name="Kato Y."/>
            <person name="Nishiko R."/>
            <person name="Mori K."/>
            <person name="Fujita N."/>
            <person name="Imachi H."/>
            <person name="Takai K."/>
        </authorList>
    </citation>
    <scope>NUCLEOTIDE SEQUENCE [LARGE SCALE GENOMIC DNA]</scope>
    <source>
        <strain evidence="3">DSM 17711 / JCM 13418 / NBRC 101707 / SANAE</strain>
    </source>
</reference>
<keyword evidence="1" id="KW-0812">Transmembrane</keyword>
<keyword evidence="3" id="KW-1185">Reference proteome</keyword>
<evidence type="ECO:0000313" key="3">
    <source>
        <dbReference type="Proteomes" id="UP000001882"/>
    </source>
</evidence>
<dbReference type="AlphaFoldDB" id="D1Z087"/>
<feature type="transmembrane region" description="Helical" evidence="1">
    <location>
        <begin position="33"/>
        <end position="60"/>
    </location>
</feature>
<dbReference type="Proteomes" id="UP000001882">
    <property type="component" value="Chromosome"/>
</dbReference>
<reference evidence="2 3" key="1">
    <citation type="journal article" date="2007" name="Appl. Environ. Microbiol.">
        <title>Isolation of key methanogens for global methane emission from rice paddy fields: a novel isolate affiliated with the clone cluster rice cluster I.</title>
        <authorList>
            <person name="Sakai S."/>
            <person name="Imachi H."/>
            <person name="Sekiguchi Y."/>
            <person name="Ohashi A."/>
            <person name="Harada H."/>
            <person name="Kamagata Y."/>
        </authorList>
    </citation>
    <scope>NUCLEOTIDE SEQUENCE [LARGE SCALE GENOMIC DNA]</scope>
    <source>
        <strain evidence="3">DSM 17711 / JCM 13418 / NBRC 101707 / SANAE</strain>
    </source>
</reference>
<organism evidence="2 3">
    <name type="scientific">Methanocella paludicola (strain DSM 17711 / JCM 13418 / NBRC 101707 / SANAE)</name>
    <dbReference type="NCBI Taxonomy" id="304371"/>
    <lineage>
        <taxon>Archaea</taxon>
        <taxon>Methanobacteriati</taxon>
        <taxon>Methanobacteriota</taxon>
        <taxon>Stenosarchaea group</taxon>
        <taxon>Methanomicrobia</taxon>
        <taxon>Methanocellales</taxon>
        <taxon>Methanocellaceae</taxon>
        <taxon>Methanocella</taxon>
    </lineage>
</organism>
<dbReference type="RefSeq" id="WP_012900783.1">
    <property type="nucleotide sequence ID" value="NC_013665.1"/>
</dbReference>
<evidence type="ECO:0000256" key="1">
    <source>
        <dbReference type="SAM" id="Phobius"/>
    </source>
</evidence>
<reference evidence="2 3" key="2">
    <citation type="journal article" date="2008" name="Int. J. Syst. Evol. Microbiol.">
        <title>Methanocella paludicola gen. nov., sp. nov., a methane-producing archaeon, the first isolate of the lineage 'Rice Cluster I', and proposal of the new archaeal order Methanocellales ord. nov.</title>
        <authorList>
            <person name="Sakai S."/>
            <person name="Imachi H."/>
            <person name="Hanada S."/>
            <person name="Ohashi A."/>
            <person name="Harada H."/>
            <person name="Kamagata Y."/>
        </authorList>
    </citation>
    <scope>NUCLEOTIDE SEQUENCE [LARGE SCALE GENOMIC DNA]</scope>
    <source>
        <strain evidence="3">DSM 17711 / JCM 13418 / NBRC 101707 / SANAE</strain>
    </source>
</reference>
<keyword evidence="1" id="KW-0472">Membrane</keyword>
<keyword evidence="1" id="KW-1133">Transmembrane helix</keyword>
<gene>
    <name evidence="2" type="ordered locus">MCP_2037</name>
</gene>
<evidence type="ECO:0000313" key="2">
    <source>
        <dbReference type="EMBL" id="BAI62109.1"/>
    </source>
</evidence>
<accession>D1Z087</accession>
<dbReference type="KEGG" id="mpd:MCP_2037"/>
<name>D1Z087_METPS</name>
<protein>
    <submittedName>
        <fullName evidence="2">Uncharacterized protein</fullName>
    </submittedName>
</protein>
<dbReference type="GeneID" id="8681895"/>